<dbReference type="PROSITE" id="PS51007">
    <property type="entry name" value="CYTC"/>
    <property type="match status" value="1"/>
</dbReference>
<evidence type="ECO:0000256" key="23">
    <source>
        <dbReference type="RuleBase" id="RU004024"/>
    </source>
</evidence>
<evidence type="ECO:0000256" key="18">
    <source>
        <dbReference type="ARBA" id="ARBA00023136"/>
    </source>
</evidence>
<evidence type="ECO:0000256" key="7">
    <source>
        <dbReference type="ARBA" id="ARBA00022475"/>
    </source>
</evidence>
<dbReference type="Pfam" id="PF00116">
    <property type="entry name" value="COX2"/>
    <property type="match status" value="1"/>
</dbReference>
<dbReference type="Pfam" id="PF02790">
    <property type="entry name" value="COX2_TM"/>
    <property type="match status" value="1"/>
</dbReference>
<dbReference type="STRING" id="1305675.BFG57_10615"/>
<evidence type="ECO:0000256" key="10">
    <source>
        <dbReference type="ARBA" id="ARBA00022692"/>
    </source>
</evidence>
<keyword evidence="29" id="KW-1185">Reference proteome</keyword>
<dbReference type="OrthoDB" id="9781261at2"/>
<keyword evidence="15 24" id="KW-1133">Transmembrane helix</keyword>
<feature type="domain" description="Cytochrome c" evidence="27">
    <location>
        <begin position="251"/>
        <end position="345"/>
    </location>
</feature>
<dbReference type="GO" id="GO:0020037">
    <property type="term" value="F:heme binding"/>
    <property type="evidence" value="ECO:0007669"/>
    <property type="project" value="InterPro"/>
</dbReference>
<dbReference type="SUPFAM" id="SSF46626">
    <property type="entry name" value="Cytochrome c"/>
    <property type="match status" value="1"/>
</dbReference>
<dbReference type="SUPFAM" id="SSF81464">
    <property type="entry name" value="Cytochrome c oxidase subunit II-like, transmembrane region"/>
    <property type="match status" value="1"/>
</dbReference>
<dbReference type="InterPro" id="IPR011759">
    <property type="entry name" value="Cyt_c_oxidase_su2_TM_dom"/>
</dbReference>
<evidence type="ECO:0000256" key="24">
    <source>
        <dbReference type="SAM" id="Phobius"/>
    </source>
</evidence>
<name>A0A1E5LIK6_9BACI</name>
<comment type="caution">
    <text evidence="28">The sequence shown here is derived from an EMBL/GenBank/DDBJ whole genome shotgun (WGS) entry which is preliminary data.</text>
</comment>
<keyword evidence="8 21" id="KW-0349">Heme</keyword>
<dbReference type="InterPro" id="IPR014222">
    <property type="entry name" value="Cyt_c_oxidase_su2"/>
</dbReference>
<evidence type="ECO:0000256" key="3">
    <source>
        <dbReference type="ARBA" id="ARBA00007866"/>
    </source>
</evidence>
<accession>A0A1E5LIK6</accession>
<evidence type="ECO:0000256" key="20">
    <source>
        <dbReference type="ARBA" id="ARBA00047816"/>
    </source>
</evidence>
<feature type="domain" description="Cytochrome oxidase subunit II transmembrane region profile" evidence="26">
    <location>
        <begin position="24"/>
        <end position="122"/>
    </location>
</feature>
<evidence type="ECO:0000313" key="29">
    <source>
        <dbReference type="Proteomes" id="UP000095209"/>
    </source>
</evidence>
<dbReference type="InterPro" id="IPR008972">
    <property type="entry name" value="Cupredoxin"/>
</dbReference>
<keyword evidence="11 21" id="KW-0479">Metal-binding</keyword>
<dbReference type="PRINTS" id="PR01166">
    <property type="entry name" value="CYCOXIDASEII"/>
</dbReference>
<evidence type="ECO:0000256" key="21">
    <source>
        <dbReference type="PROSITE-ProRule" id="PRU00433"/>
    </source>
</evidence>
<evidence type="ECO:0000256" key="4">
    <source>
        <dbReference type="ARBA" id="ARBA00012949"/>
    </source>
</evidence>
<reference evidence="28 29" key="1">
    <citation type="submission" date="2016-08" db="EMBL/GenBank/DDBJ databases">
        <title>Genome of Bacillus solimangrovi GH2-4.</title>
        <authorList>
            <person name="Lim S."/>
            <person name="Kim B.-C."/>
        </authorList>
    </citation>
    <scope>NUCLEOTIDE SEQUENCE [LARGE SCALE GENOMIC DNA]</scope>
    <source>
        <strain evidence="28 29">GH2-4</strain>
    </source>
</reference>
<comment type="similarity">
    <text evidence="3 22">Belongs to the cytochrome c oxidase subunit 2 family.</text>
</comment>
<keyword evidence="16 21" id="KW-0408">Iron</keyword>
<keyword evidence="9 22" id="KW-0679">Respiratory chain</keyword>
<dbReference type="PROSITE" id="PS00078">
    <property type="entry name" value="COX2"/>
    <property type="match status" value="1"/>
</dbReference>
<feature type="domain" description="Cytochrome oxidase subunit II copper A binding" evidence="25">
    <location>
        <begin position="128"/>
        <end position="240"/>
    </location>
</feature>
<dbReference type="PANTHER" id="PTHR22888:SF10">
    <property type="entry name" value="CYTOCHROME C OXIDASE SUBUNIT 2"/>
    <property type="match status" value="1"/>
</dbReference>
<dbReference type="PROSITE" id="PS51257">
    <property type="entry name" value="PROKAR_LIPOPROTEIN"/>
    <property type="match status" value="1"/>
</dbReference>
<dbReference type="CDD" id="cd04213">
    <property type="entry name" value="CuRO_CcO_Caa3_II"/>
    <property type="match status" value="1"/>
</dbReference>
<dbReference type="AlphaFoldDB" id="A0A1E5LIK6"/>
<gene>
    <name evidence="28" type="ORF">BFG57_10615</name>
</gene>
<dbReference type="GO" id="GO:0005507">
    <property type="term" value="F:copper ion binding"/>
    <property type="evidence" value="ECO:0007669"/>
    <property type="project" value="InterPro"/>
</dbReference>
<dbReference type="GO" id="GO:0016491">
    <property type="term" value="F:oxidoreductase activity"/>
    <property type="evidence" value="ECO:0007669"/>
    <property type="project" value="InterPro"/>
</dbReference>
<dbReference type="RefSeq" id="WP_069716058.1">
    <property type="nucleotide sequence ID" value="NZ_MJEH01000007.1"/>
</dbReference>
<keyword evidence="10 22" id="KW-0812">Transmembrane</keyword>
<keyword evidence="14 22" id="KW-0249">Electron transport</keyword>
<dbReference type="InterPro" id="IPR034236">
    <property type="entry name" value="CuRO_CcO_Caa3_II"/>
</dbReference>
<dbReference type="InterPro" id="IPR009056">
    <property type="entry name" value="Cyt_c-like_dom"/>
</dbReference>
<dbReference type="GO" id="GO:0042773">
    <property type="term" value="P:ATP synthesis coupled electron transport"/>
    <property type="evidence" value="ECO:0007669"/>
    <property type="project" value="TreeGrafter"/>
</dbReference>
<comment type="cofactor">
    <cofactor evidence="23">
        <name>Cu cation</name>
        <dbReference type="ChEBI" id="CHEBI:23378"/>
    </cofactor>
    <text evidence="23">Binds a copper A center.</text>
</comment>
<evidence type="ECO:0000256" key="5">
    <source>
        <dbReference type="ARBA" id="ARBA00015946"/>
    </source>
</evidence>
<dbReference type="GO" id="GO:0005886">
    <property type="term" value="C:plasma membrane"/>
    <property type="evidence" value="ECO:0007669"/>
    <property type="project" value="UniProtKB-SubCell"/>
</dbReference>
<evidence type="ECO:0000256" key="14">
    <source>
        <dbReference type="ARBA" id="ARBA00022982"/>
    </source>
</evidence>
<dbReference type="PROSITE" id="PS50999">
    <property type="entry name" value="COX2_TM"/>
    <property type="match status" value="1"/>
</dbReference>
<evidence type="ECO:0000256" key="16">
    <source>
        <dbReference type="ARBA" id="ARBA00023004"/>
    </source>
</evidence>
<keyword evidence="13" id="KW-1278">Translocase</keyword>
<evidence type="ECO:0000256" key="11">
    <source>
        <dbReference type="ARBA" id="ARBA00022723"/>
    </source>
</evidence>
<dbReference type="Proteomes" id="UP000095209">
    <property type="component" value="Unassembled WGS sequence"/>
</dbReference>
<organism evidence="28 29">
    <name type="scientific">Bacillus solimangrovi</name>
    <dbReference type="NCBI Taxonomy" id="1305675"/>
    <lineage>
        <taxon>Bacteria</taxon>
        <taxon>Bacillati</taxon>
        <taxon>Bacillota</taxon>
        <taxon>Bacilli</taxon>
        <taxon>Bacillales</taxon>
        <taxon>Bacillaceae</taxon>
        <taxon>Bacillus</taxon>
    </lineage>
</organism>
<comment type="subcellular location">
    <subcellularLocation>
        <location evidence="2 22">Cell membrane</location>
        <topology evidence="2 22">Multi-pass membrane protein</topology>
    </subcellularLocation>
</comment>
<dbReference type="NCBIfam" id="TIGR02866">
    <property type="entry name" value="CoxB"/>
    <property type="match status" value="1"/>
</dbReference>
<evidence type="ECO:0000256" key="8">
    <source>
        <dbReference type="ARBA" id="ARBA00022617"/>
    </source>
</evidence>
<keyword evidence="17 23" id="KW-0186">Copper</keyword>
<evidence type="ECO:0000256" key="22">
    <source>
        <dbReference type="RuleBase" id="RU000456"/>
    </source>
</evidence>
<evidence type="ECO:0000256" key="2">
    <source>
        <dbReference type="ARBA" id="ARBA00004651"/>
    </source>
</evidence>
<evidence type="ECO:0000256" key="6">
    <source>
        <dbReference type="ARBA" id="ARBA00022448"/>
    </source>
</evidence>
<dbReference type="EMBL" id="MJEH01000007">
    <property type="protein sequence ID" value="OEH93914.1"/>
    <property type="molecule type" value="Genomic_DNA"/>
</dbReference>
<dbReference type="PROSITE" id="PS50857">
    <property type="entry name" value="COX2_CUA"/>
    <property type="match status" value="1"/>
</dbReference>
<dbReference type="InterPro" id="IPR001505">
    <property type="entry name" value="Copper_CuA"/>
</dbReference>
<evidence type="ECO:0000313" key="28">
    <source>
        <dbReference type="EMBL" id="OEH93914.1"/>
    </source>
</evidence>
<dbReference type="InterPro" id="IPR036909">
    <property type="entry name" value="Cyt_c-like_dom_sf"/>
</dbReference>
<dbReference type="PANTHER" id="PTHR22888">
    <property type="entry name" value="CYTOCHROME C OXIDASE, SUBUNIT II"/>
    <property type="match status" value="1"/>
</dbReference>
<feature type="transmembrane region" description="Helical" evidence="24">
    <location>
        <begin position="94"/>
        <end position="116"/>
    </location>
</feature>
<evidence type="ECO:0000259" key="27">
    <source>
        <dbReference type="PROSITE" id="PS51007"/>
    </source>
</evidence>
<feature type="transmembrane region" description="Helical" evidence="24">
    <location>
        <begin position="42"/>
        <end position="68"/>
    </location>
</feature>
<evidence type="ECO:0000256" key="13">
    <source>
        <dbReference type="ARBA" id="ARBA00022967"/>
    </source>
</evidence>
<keyword evidence="6 22" id="KW-0813">Transport</keyword>
<dbReference type="InterPro" id="IPR002429">
    <property type="entry name" value="CcO_II-like_C"/>
</dbReference>
<keyword evidence="12" id="KW-0732">Signal</keyword>
<dbReference type="InterPro" id="IPR045187">
    <property type="entry name" value="CcO_II"/>
</dbReference>
<dbReference type="SUPFAM" id="SSF49503">
    <property type="entry name" value="Cupredoxins"/>
    <property type="match status" value="1"/>
</dbReference>
<evidence type="ECO:0000256" key="19">
    <source>
        <dbReference type="ARBA" id="ARBA00024688"/>
    </source>
</evidence>
<protein>
    <recommendedName>
        <fullName evidence="5 23">Cytochrome c oxidase subunit 2</fullName>
        <ecNumber evidence="4 23">7.1.1.9</ecNumber>
    </recommendedName>
</protein>
<dbReference type="Gene3D" id="2.60.40.420">
    <property type="entry name" value="Cupredoxins - blue copper proteins"/>
    <property type="match status" value="1"/>
</dbReference>
<keyword evidence="18 24" id="KW-0472">Membrane</keyword>
<comment type="catalytic activity">
    <reaction evidence="20 23">
        <text>4 Fe(II)-[cytochrome c] + O2 + 8 H(+)(in) = 4 Fe(III)-[cytochrome c] + 2 H2O + 4 H(+)(out)</text>
        <dbReference type="Rhea" id="RHEA:11436"/>
        <dbReference type="Rhea" id="RHEA-COMP:10350"/>
        <dbReference type="Rhea" id="RHEA-COMP:14399"/>
        <dbReference type="ChEBI" id="CHEBI:15377"/>
        <dbReference type="ChEBI" id="CHEBI:15378"/>
        <dbReference type="ChEBI" id="CHEBI:15379"/>
        <dbReference type="ChEBI" id="CHEBI:29033"/>
        <dbReference type="ChEBI" id="CHEBI:29034"/>
        <dbReference type="EC" id="7.1.1.9"/>
    </reaction>
</comment>
<dbReference type="InterPro" id="IPR036257">
    <property type="entry name" value="Cyt_c_oxidase_su2_TM_sf"/>
</dbReference>
<dbReference type="Gene3D" id="1.10.287.90">
    <property type="match status" value="1"/>
</dbReference>
<dbReference type="EC" id="7.1.1.9" evidence="4 23"/>
<dbReference type="GO" id="GO:0004129">
    <property type="term" value="F:cytochrome-c oxidase activity"/>
    <property type="evidence" value="ECO:0007669"/>
    <property type="project" value="UniProtKB-EC"/>
</dbReference>
<dbReference type="Pfam" id="PF00034">
    <property type="entry name" value="Cytochrom_C"/>
    <property type="match status" value="1"/>
</dbReference>
<comment type="cofactor">
    <cofactor evidence="1">
        <name>heme c</name>
        <dbReference type="ChEBI" id="CHEBI:61717"/>
    </cofactor>
</comment>
<evidence type="ECO:0000256" key="12">
    <source>
        <dbReference type="ARBA" id="ARBA00022729"/>
    </source>
</evidence>
<keyword evidence="7" id="KW-1003">Cell membrane</keyword>
<dbReference type="FunFam" id="2.60.40.420:FF:000042">
    <property type="entry name" value="Cytochrome c oxidase subunit 2"/>
    <property type="match status" value="1"/>
</dbReference>
<evidence type="ECO:0000256" key="15">
    <source>
        <dbReference type="ARBA" id="ARBA00022989"/>
    </source>
</evidence>
<evidence type="ECO:0000259" key="25">
    <source>
        <dbReference type="PROSITE" id="PS50857"/>
    </source>
</evidence>
<proteinExistence type="inferred from homology"/>
<sequence>MKSSMPKLRIFATVAMLALLLSGCSGKPYLSTLQPSGESAELLLDLMLLATGIMTFVVIVVTVIFIYVSIRFRRNKQNENDIPKQIEGNHKLEILWTVIPIILLLILAVPTIAATFKLDVTEDTVIPEDAEQINVMAKLYWWEFEYEDDKIVTSQDLVIPAGERVYFKLKAGDVKHAFWIPAIAGKIDTNTDNTNRMWVQANEPGLFYGKCTELCGPSHALMDFKVRVLAKDEYEQWKKNMLEPAAEPTTELAVQGQEIFNQSCIGCHAVESQDPRPVEARLAPNLSNFADREVIAGILEHNPEELKKWLKDPETLKPGNKMTNTYAPLNDQELDALTEYLYTLTKEQK</sequence>
<evidence type="ECO:0000256" key="17">
    <source>
        <dbReference type="ARBA" id="ARBA00023008"/>
    </source>
</evidence>
<comment type="function">
    <text evidence="19 23">Subunits I and II form the functional core of the enzyme complex. Electrons originating in cytochrome c are transferred via heme a and Cu(A) to the binuclear center formed by heme a3 and Cu(B).</text>
</comment>
<evidence type="ECO:0000256" key="1">
    <source>
        <dbReference type="ARBA" id="ARBA00001926"/>
    </source>
</evidence>
<evidence type="ECO:0000256" key="9">
    <source>
        <dbReference type="ARBA" id="ARBA00022660"/>
    </source>
</evidence>
<evidence type="ECO:0000259" key="26">
    <source>
        <dbReference type="PROSITE" id="PS50999"/>
    </source>
</evidence>